<dbReference type="Proteomes" id="UP000009138">
    <property type="component" value="Unassembled WGS sequence"/>
</dbReference>
<dbReference type="VEuPathDB" id="FungiDB:RO3G_09782"/>
<dbReference type="AlphaFoldDB" id="I1C9E2"/>
<gene>
    <name evidence="1" type="ORF">RO3G_09782</name>
</gene>
<dbReference type="InParanoid" id="I1C9E2"/>
<sequence length="87" mass="9789">MECPKHSADTMVRHLESVYPREIIQEMQRYNVSSISLLVELACPITLTDILAAIQLLPPNKVPGGDHYCSNYAGNSPMFTKVDVWLK</sequence>
<dbReference type="GeneID" id="93616748"/>
<protein>
    <submittedName>
        <fullName evidence="1">Uncharacterized protein</fullName>
    </submittedName>
</protein>
<name>I1C9E2_RHIO9</name>
<dbReference type="EMBL" id="CH476738">
    <property type="protein sequence ID" value="EIE85072.1"/>
    <property type="molecule type" value="Genomic_DNA"/>
</dbReference>
<dbReference type="RefSeq" id="XP_067520468.1">
    <property type="nucleotide sequence ID" value="XM_067664367.1"/>
</dbReference>
<reference evidence="1 2" key="1">
    <citation type="journal article" date="2009" name="PLoS Genet.">
        <title>Genomic analysis of the basal lineage fungus Rhizopus oryzae reveals a whole-genome duplication.</title>
        <authorList>
            <person name="Ma L.-J."/>
            <person name="Ibrahim A.S."/>
            <person name="Skory C."/>
            <person name="Grabherr M.G."/>
            <person name="Burger G."/>
            <person name="Butler M."/>
            <person name="Elias M."/>
            <person name="Idnurm A."/>
            <person name="Lang B.F."/>
            <person name="Sone T."/>
            <person name="Abe A."/>
            <person name="Calvo S.E."/>
            <person name="Corrochano L.M."/>
            <person name="Engels R."/>
            <person name="Fu J."/>
            <person name="Hansberg W."/>
            <person name="Kim J.-M."/>
            <person name="Kodira C.D."/>
            <person name="Koehrsen M.J."/>
            <person name="Liu B."/>
            <person name="Miranda-Saavedra D."/>
            <person name="O'Leary S."/>
            <person name="Ortiz-Castellanos L."/>
            <person name="Poulter R."/>
            <person name="Rodriguez-Romero J."/>
            <person name="Ruiz-Herrera J."/>
            <person name="Shen Y.-Q."/>
            <person name="Zeng Q."/>
            <person name="Galagan J."/>
            <person name="Birren B.W."/>
            <person name="Cuomo C.A."/>
            <person name="Wickes B.L."/>
        </authorList>
    </citation>
    <scope>NUCLEOTIDE SEQUENCE [LARGE SCALE GENOMIC DNA]</scope>
    <source>
        <strain evidence="2">RA 99-880 / ATCC MYA-4621 / FGSC 9543 / NRRL 43880</strain>
    </source>
</reference>
<evidence type="ECO:0000313" key="2">
    <source>
        <dbReference type="Proteomes" id="UP000009138"/>
    </source>
</evidence>
<evidence type="ECO:0000313" key="1">
    <source>
        <dbReference type="EMBL" id="EIE85072.1"/>
    </source>
</evidence>
<proteinExistence type="predicted"/>
<organism evidence="1 2">
    <name type="scientific">Rhizopus delemar (strain RA 99-880 / ATCC MYA-4621 / FGSC 9543 / NRRL 43880)</name>
    <name type="common">Mucormycosis agent</name>
    <name type="synonym">Rhizopus arrhizus var. delemar</name>
    <dbReference type="NCBI Taxonomy" id="246409"/>
    <lineage>
        <taxon>Eukaryota</taxon>
        <taxon>Fungi</taxon>
        <taxon>Fungi incertae sedis</taxon>
        <taxon>Mucoromycota</taxon>
        <taxon>Mucoromycotina</taxon>
        <taxon>Mucoromycetes</taxon>
        <taxon>Mucorales</taxon>
        <taxon>Mucorineae</taxon>
        <taxon>Rhizopodaceae</taxon>
        <taxon>Rhizopus</taxon>
    </lineage>
</organism>
<keyword evidence="2" id="KW-1185">Reference proteome</keyword>
<accession>I1C9E2</accession>